<organism evidence="1 2">
    <name type="scientific">Pseudomonas phage phiMK</name>
    <dbReference type="NCBI Taxonomy" id="1815957"/>
    <lineage>
        <taxon>Viruses</taxon>
        <taxon>Duplodnaviria</taxon>
        <taxon>Heunggongvirae</taxon>
        <taxon>Uroviricota</taxon>
        <taxon>Caudoviricetes</taxon>
        <taxon>Vandenendeviridae</taxon>
        <taxon>Skurskavirinae</taxon>
        <taxon>Pakpunavirus</taxon>
        <taxon>Pakpunavirus MK</taxon>
    </lineage>
</organism>
<dbReference type="GeneID" id="29068010"/>
<evidence type="ECO:0000313" key="2">
    <source>
        <dbReference type="Proteomes" id="UP000203514"/>
    </source>
</evidence>
<evidence type="ECO:0000313" key="1">
    <source>
        <dbReference type="EMBL" id="AMQ66198.1"/>
    </source>
</evidence>
<sequence length="171" mass="19538">MTTENLSSKEIETAVDEFLKSIDVTVATVCRGERNSEGWVHDLWDVSFIRGDGLRGVLDTEFRTGVGHRKASIPMPADVRRLASNILMRVEWEKRYIKAVAPEATCILSSLIRDSEAGGYTFEEFCGEFGYDTDSRKAFDTYMACQNILNKVRNFFDQEEIKHIAHLVDRY</sequence>
<dbReference type="EMBL" id="KU761955">
    <property type="protein sequence ID" value="AMQ66198.1"/>
    <property type="molecule type" value="Genomic_DNA"/>
</dbReference>
<reference evidence="1 2" key="1">
    <citation type="submission" date="2016-02" db="EMBL/GenBank/DDBJ databases">
        <title>Genomic analysis of phiMK: A new Felix01like virus infecting Pseudomonas aeruginosa.</title>
        <authorList>
            <person name="Magill D.J."/>
            <person name="Krylov V.N."/>
            <person name="Shaburova O.V."/>
            <person name="Pleteneva E.A."/>
            <person name="McGrath J.W."/>
            <person name="Quinn J.P."/>
            <person name="Kulakov L.A."/>
        </authorList>
    </citation>
    <scope>NUCLEOTIDE SEQUENCE [LARGE SCALE GENOMIC DNA]</scope>
</reference>
<name>A0A142F0G1_9CAUD</name>
<protein>
    <submittedName>
        <fullName evidence="1">Uncharacterized protein</fullName>
    </submittedName>
</protein>
<keyword evidence="2" id="KW-1185">Reference proteome</keyword>
<dbReference type="KEGG" id="vg:29068010"/>
<accession>A0A142F0G1</accession>
<proteinExistence type="predicted"/>
<dbReference type="Proteomes" id="UP000203514">
    <property type="component" value="Segment"/>
</dbReference>
<dbReference type="RefSeq" id="YP_009291078.1">
    <property type="nucleotide sequence ID" value="NC_031110.1"/>
</dbReference>
<gene>
    <name evidence="1" type="ORF">phiMK_11</name>
</gene>